<comment type="catalytic activity">
    <reaction evidence="1">
        <text>chorismate = isochorismate</text>
        <dbReference type="Rhea" id="RHEA:18985"/>
        <dbReference type="ChEBI" id="CHEBI:29748"/>
        <dbReference type="ChEBI" id="CHEBI:29780"/>
        <dbReference type="EC" id="5.4.4.2"/>
    </reaction>
</comment>
<keyword evidence="4" id="KW-0413">Isomerase</keyword>
<dbReference type="EMBL" id="BAAAQB010000008">
    <property type="protein sequence ID" value="GAA2127489.1"/>
    <property type="molecule type" value="Genomic_DNA"/>
</dbReference>
<evidence type="ECO:0000313" key="8">
    <source>
        <dbReference type="Proteomes" id="UP001500102"/>
    </source>
</evidence>
<evidence type="ECO:0000259" key="6">
    <source>
        <dbReference type="Pfam" id="PF00425"/>
    </source>
</evidence>
<protein>
    <recommendedName>
        <fullName evidence="3">isochorismate synthase</fullName>
        <ecNumber evidence="3">5.4.4.2</ecNumber>
    </recommendedName>
    <alternativeName>
        <fullName evidence="5">Isochorismate mutase</fullName>
    </alternativeName>
</protein>
<dbReference type="SUPFAM" id="SSF56322">
    <property type="entry name" value="ADC synthase"/>
    <property type="match status" value="1"/>
</dbReference>
<dbReference type="InterPro" id="IPR004561">
    <property type="entry name" value="IsoChor_synthase"/>
</dbReference>
<evidence type="ECO:0000313" key="7">
    <source>
        <dbReference type="EMBL" id="GAA2127489.1"/>
    </source>
</evidence>
<dbReference type="Pfam" id="PF00425">
    <property type="entry name" value="Chorismate_bind"/>
    <property type="match status" value="1"/>
</dbReference>
<evidence type="ECO:0000256" key="4">
    <source>
        <dbReference type="ARBA" id="ARBA00023235"/>
    </source>
</evidence>
<evidence type="ECO:0000256" key="2">
    <source>
        <dbReference type="ARBA" id="ARBA00005297"/>
    </source>
</evidence>
<proteinExistence type="inferred from homology"/>
<dbReference type="EC" id="5.4.4.2" evidence="3"/>
<dbReference type="NCBIfam" id="TIGR00543">
    <property type="entry name" value="isochor_syn"/>
    <property type="match status" value="1"/>
</dbReference>
<evidence type="ECO:0000256" key="1">
    <source>
        <dbReference type="ARBA" id="ARBA00000799"/>
    </source>
</evidence>
<gene>
    <name evidence="7" type="ORF">GCM10009825_05610</name>
</gene>
<comment type="similarity">
    <text evidence="2">Belongs to the isochorismate synthase family.</text>
</comment>
<comment type="caution">
    <text evidence="7">The sequence shown here is derived from an EMBL/GenBank/DDBJ whole genome shotgun (WGS) entry which is preliminary data.</text>
</comment>
<dbReference type="PANTHER" id="PTHR42839:SF2">
    <property type="entry name" value="ISOCHORISMATE SYNTHASE ENTC"/>
    <property type="match status" value="1"/>
</dbReference>
<evidence type="ECO:0000256" key="3">
    <source>
        <dbReference type="ARBA" id="ARBA00012824"/>
    </source>
</evidence>
<dbReference type="Proteomes" id="UP001500102">
    <property type="component" value="Unassembled WGS sequence"/>
</dbReference>
<keyword evidence="8" id="KW-1185">Reference proteome</keyword>
<dbReference type="RefSeq" id="WP_344361860.1">
    <property type="nucleotide sequence ID" value="NZ_BAAAQB010000008.1"/>
</dbReference>
<dbReference type="PANTHER" id="PTHR42839">
    <property type="entry name" value="ISOCHORISMATE SYNTHASE ENTC"/>
    <property type="match status" value="1"/>
</dbReference>
<sequence length="465" mass="49219">MTSTFRTLTVPLDAETFPGGLPSFLVRDDVLCWTRREAGLVGFGEIARFTATGPERFLEADIWWRHLVLEADIEDAVDCPGTGPVAFGSFAFSKASAHESRLLVPEIVVGLRDGQAWLTQLTFDDGELTEAGARAALDRWLRSGRAAEDNGSADGAVVDGAVDDPAPGAAQAGAAVVRPLPLAAGATLHTGSLSEEDWMAAVAAGVKEIRTGALEKLVLARDIVATVPTGVNAAQVLRELSARYRECWTYGVDGLVGATPEMLIQVEGRTAQARVLAGTLDRRDADGMAGSPLEFAERVLAGSEKQRHEHDIAIQSLTTQLAPFSEAMNAHSEPFILELPNVWHLASDVKAELAEVEGHVPTCLALINALHPTAAVCGTPTTVAGALIRKLEHLDRGPYAGPVGWLDAAGNGEWGIALRGAVIESPQTVRLYAGCGVVDGSVPETELAETWAKFRPMLESLGISS</sequence>
<evidence type="ECO:0000256" key="5">
    <source>
        <dbReference type="ARBA" id="ARBA00041564"/>
    </source>
</evidence>
<feature type="domain" description="Chorismate-utilising enzyme C-terminal" evidence="6">
    <location>
        <begin position="195"/>
        <end position="453"/>
    </location>
</feature>
<dbReference type="InterPro" id="IPR015890">
    <property type="entry name" value="Chorismate_C"/>
</dbReference>
<reference evidence="7 8" key="1">
    <citation type="journal article" date="2019" name="Int. J. Syst. Evol. Microbiol.">
        <title>The Global Catalogue of Microorganisms (GCM) 10K type strain sequencing project: providing services to taxonomists for standard genome sequencing and annotation.</title>
        <authorList>
            <consortium name="The Broad Institute Genomics Platform"/>
            <consortium name="The Broad Institute Genome Sequencing Center for Infectious Disease"/>
            <person name="Wu L."/>
            <person name="Ma J."/>
        </authorList>
    </citation>
    <scope>NUCLEOTIDE SEQUENCE [LARGE SCALE GENOMIC DNA]</scope>
    <source>
        <strain evidence="7 8">JCM 15921</strain>
    </source>
</reference>
<dbReference type="Gene3D" id="3.60.120.10">
    <property type="entry name" value="Anthranilate synthase"/>
    <property type="match status" value="1"/>
</dbReference>
<name>A0ABN2YHW5_9MICC</name>
<accession>A0ABN2YHW5</accession>
<dbReference type="InterPro" id="IPR005801">
    <property type="entry name" value="ADC_synthase"/>
</dbReference>
<organism evidence="7 8">
    <name type="scientific">Arthrobacter humicola</name>
    <dbReference type="NCBI Taxonomy" id="409291"/>
    <lineage>
        <taxon>Bacteria</taxon>
        <taxon>Bacillati</taxon>
        <taxon>Actinomycetota</taxon>
        <taxon>Actinomycetes</taxon>
        <taxon>Micrococcales</taxon>
        <taxon>Micrococcaceae</taxon>
        <taxon>Arthrobacter</taxon>
    </lineage>
</organism>